<organism evidence="1 2">
    <name type="scientific">Pirellulimonas nuda</name>
    <dbReference type="NCBI Taxonomy" id="2528009"/>
    <lineage>
        <taxon>Bacteria</taxon>
        <taxon>Pseudomonadati</taxon>
        <taxon>Planctomycetota</taxon>
        <taxon>Planctomycetia</taxon>
        <taxon>Pirellulales</taxon>
        <taxon>Lacipirellulaceae</taxon>
        <taxon>Pirellulimonas</taxon>
    </lineage>
</organism>
<keyword evidence="2" id="KW-1185">Reference proteome</keyword>
<proteinExistence type="predicted"/>
<dbReference type="KEGG" id="pnd:Pla175_34400"/>
<evidence type="ECO:0000313" key="1">
    <source>
        <dbReference type="EMBL" id="QDU90041.1"/>
    </source>
</evidence>
<protein>
    <recommendedName>
        <fullName evidence="3">Arrestin-like N-terminal domain-containing protein</fullName>
    </recommendedName>
</protein>
<dbReference type="Proteomes" id="UP000317429">
    <property type="component" value="Chromosome"/>
</dbReference>
<reference evidence="1 2" key="1">
    <citation type="submission" date="2019-02" db="EMBL/GenBank/DDBJ databases">
        <title>Deep-cultivation of Planctomycetes and their phenomic and genomic characterization uncovers novel biology.</title>
        <authorList>
            <person name="Wiegand S."/>
            <person name="Jogler M."/>
            <person name="Boedeker C."/>
            <person name="Pinto D."/>
            <person name="Vollmers J."/>
            <person name="Rivas-Marin E."/>
            <person name="Kohn T."/>
            <person name="Peeters S.H."/>
            <person name="Heuer A."/>
            <person name="Rast P."/>
            <person name="Oberbeckmann S."/>
            <person name="Bunk B."/>
            <person name="Jeske O."/>
            <person name="Meyerdierks A."/>
            <person name="Storesund J.E."/>
            <person name="Kallscheuer N."/>
            <person name="Luecker S."/>
            <person name="Lage O.M."/>
            <person name="Pohl T."/>
            <person name="Merkel B.J."/>
            <person name="Hornburger P."/>
            <person name="Mueller R.-W."/>
            <person name="Bruemmer F."/>
            <person name="Labrenz M."/>
            <person name="Spormann A.M."/>
            <person name="Op den Camp H."/>
            <person name="Overmann J."/>
            <person name="Amann R."/>
            <person name="Jetten M.S.M."/>
            <person name="Mascher T."/>
            <person name="Medema M.H."/>
            <person name="Devos D.P."/>
            <person name="Kaster A.-K."/>
            <person name="Ovreas L."/>
            <person name="Rohde M."/>
            <person name="Galperin M.Y."/>
            <person name="Jogler C."/>
        </authorList>
    </citation>
    <scope>NUCLEOTIDE SEQUENCE [LARGE SCALE GENOMIC DNA]</scope>
    <source>
        <strain evidence="1 2">Pla175</strain>
    </source>
</reference>
<gene>
    <name evidence="1" type="ORF">Pla175_34400</name>
</gene>
<name>A0A518DEZ7_9BACT</name>
<evidence type="ECO:0008006" key="3">
    <source>
        <dbReference type="Google" id="ProtNLM"/>
    </source>
</evidence>
<dbReference type="OrthoDB" id="269669at2"/>
<accession>A0A518DEZ7</accession>
<evidence type="ECO:0000313" key="2">
    <source>
        <dbReference type="Proteomes" id="UP000317429"/>
    </source>
</evidence>
<dbReference type="EMBL" id="CP036291">
    <property type="protein sequence ID" value="QDU90041.1"/>
    <property type="molecule type" value="Genomic_DNA"/>
</dbReference>
<sequence length="137" mass="15124">MKPTSPIPDLHIALDWRGDFAPGDELTGRCHVRNWSELIHPRAELSVVWYTAGQGEEDMAVHFLRRLPGRDPSDSDPAKPIQFAVTLPSAPLSYDGLILKVCWAVRLRVKPRLGRSQMVEAPFRLGSVSAAVAGEEA</sequence>
<dbReference type="AlphaFoldDB" id="A0A518DEZ7"/>
<dbReference type="RefSeq" id="WP_145287749.1">
    <property type="nucleotide sequence ID" value="NZ_CP036291.1"/>
</dbReference>